<evidence type="ECO:0000313" key="5">
    <source>
        <dbReference type="EMBL" id="SMF21903.1"/>
    </source>
</evidence>
<sequence>VRHDLTSLTARTPGQQDDSHNHRTYQTGSAHERPAYFEGGPPLVHVEVRAADVRRRYPDQDIGGSLDLRVRDLLRADLTGSLVHHCFMSTPIRLCCSMFLWQGLSDAGPIARQRTPPGTTCQGARLELMCSDRAGIVVNGATSVGQYSRVVDRVEPVGIFIGGFPCQDVSTVGKRAGLAPGTRSGLWAHMAAAIDVLQPEWVVIENVRGLLSSPATRPPAEGDDHDRRNPGDATLRDLEPDPWHLGDNAARPLRALGAVLGDLADLRLDARWIGLPASLVGAPYQRFRIFALARRTVPHPAGNGLIARRGNARSGASKAWDDRPVAPDHRLRAPRTGWLTEQEGRIGDAVVPDRRTVQRWGRYADAINRWEHITGRPAPAPALLNDADGPRPAPAFVEWLMGLPTGWVTDADELTQNQQITALGNGVLPLQAAAALSTVW</sequence>
<keyword evidence="3" id="KW-0680">Restriction system</keyword>
<dbReference type="InterPro" id="IPR029063">
    <property type="entry name" value="SAM-dependent_MTases_sf"/>
</dbReference>
<feature type="region of interest" description="Disordered" evidence="4">
    <location>
        <begin position="303"/>
        <end position="327"/>
    </location>
</feature>
<proteinExistence type="predicted"/>
<feature type="region of interest" description="Disordered" evidence="4">
    <location>
        <begin position="213"/>
        <end position="243"/>
    </location>
</feature>
<name>A0A1X7DUI0_9MICC</name>
<gene>
    <name evidence="5" type="ORF">SAMN06296028_11574</name>
</gene>
<evidence type="ECO:0000256" key="1">
    <source>
        <dbReference type="ARBA" id="ARBA00022603"/>
    </source>
</evidence>
<evidence type="ECO:0000313" key="6">
    <source>
        <dbReference type="Proteomes" id="UP000192929"/>
    </source>
</evidence>
<feature type="compositionally biased region" description="Polar residues" evidence="4">
    <location>
        <begin position="1"/>
        <end position="16"/>
    </location>
</feature>
<evidence type="ECO:0000256" key="3">
    <source>
        <dbReference type="ARBA" id="ARBA00022747"/>
    </source>
</evidence>
<keyword evidence="1 5" id="KW-0489">Methyltransferase</keyword>
<feature type="region of interest" description="Disordered" evidence="4">
    <location>
        <begin position="1"/>
        <end position="38"/>
    </location>
</feature>
<dbReference type="GO" id="GO:0009307">
    <property type="term" value="P:DNA restriction-modification system"/>
    <property type="evidence" value="ECO:0007669"/>
    <property type="project" value="UniProtKB-KW"/>
</dbReference>
<feature type="compositionally biased region" description="Basic and acidic residues" evidence="4">
    <location>
        <begin position="220"/>
        <end position="243"/>
    </location>
</feature>
<organism evidence="5 6">
    <name type="scientific">Kocuria marina subsp. indica</name>
    <dbReference type="NCBI Taxonomy" id="1049583"/>
    <lineage>
        <taxon>Bacteria</taxon>
        <taxon>Bacillati</taxon>
        <taxon>Actinomycetota</taxon>
        <taxon>Actinomycetes</taxon>
        <taxon>Micrococcales</taxon>
        <taxon>Micrococcaceae</taxon>
        <taxon>Kocuria</taxon>
    </lineage>
</organism>
<accession>A0A1X7DUI0</accession>
<dbReference type="GO" id="GO:0032259">
    <property type="term" value="P:methylation"/>
    <property type="evidence" value="ECO:0007669"/>
    <property type="project" value="UniProtKB-KW"/>
</dbReference>
<protein>
    <submittedName>
        <fullName evidence="5">Site-specific DNA-cytosine methylase</fullName>
    </submittedName>
</protein>
<dbReference type="EMBL" id="FXAC01000015">
    <property type="protein sequence ID" value="SMF21903.1"/>
    <property type="molecule type" value="Genomic_DNA"/>
</dbReference>
<dbReference type="Pfam" id="PF00145">
    <property type="entry name" value="DNA_methylase"/>
    <property type="match status" value="1"/>
</dbReference>
<keyword evidence="6" id="KW-1185">Reference proteome</keyword>
<reference evidence="6" key="1">
    <citation type="submission" date="2017-04" db="EMBL/GenBank/DDBJ databases">
        <authorList>
            <person name="Varghese N."/>
            <person name="Submissions S."/>
        </authorList>
    </citation>
    <scope>NUCLEOTIDE SEQUENCE [LARGE SCALE GENOMIC DNA]</scope>
    <source>
        <strain evidence="6">NIO-1021</strain>
    </source>
</reference>
<dbReference type="AlphaFoldDB" id="A0A1X7DUI0"/>
<dbReference type="Proteomes" id="UP000192929">
    <property type="component" value="Unassembled WGS sequence"/>
</dbReference>
<dbReference type="GO" id="GO:0008168">
    <property type="term" value="F:methyltransferase activity"/>
    <property type="evidence" value="ECO:0007669"/>
    <property type="project" value="UniProtKB-KW"/>
</dbReference>
<dbReference type="SUPFAM" id="SSF53335">
    <property type="entry name" value="S-adenosyl-L-methionine-dependent methyltransferases"/>
    <property type="match status" value="1"/>
</dbReference>
<dbReference type="Gene3D" id="3.40.50.150">
    <property type="entry name" value="Vaccinia Virus protein VP39"/>
    <property type="match status" value="1"/>
</dbReference>
<keyword evidence="2" id="KW-0808">Transferase</keyword>
<evidence type="ECO:0000256" key="2">
    <source>
        <dbReference type="ARBA" id="ARBA00022679"/>
    </source>
</evidence>
<dbReference type="InterPro" id="IPR001525">
    <property type="entry name" value="C5_MeTfrase"/>
</dbReference>
<feature type="non-terminal residue" evidence="5">
    <location>
        <position position="1"/>
    </location>
</feature>
<evidence type="ECO:0000256" key="4">
    <source>
        <dbReference type="SAM" id="MobiDB-lite"/>
    </source>
</evidence>